<sequence>MAEASGGLLPSGCSTLSVSINVDGHPISRSSRKQFWPVLVLVKESRGQNPFMAALYEDVGKPENVELFMKDFVEELSVLLTQGVHLNSKLYTVKLHSFICDAPARAYPKCIEGHTAYYGCEKCSQEGKHDGKKVTCPDIDAPLRTDADFTNQVNTDHHHAISPLSAFGVGLVSCFPLSGLHALGVL</sequence>
<dbReference type="PaxDb" id="6945-B7Q4P4"/>
<dbReference type="VEuPathDB" id="VectorBase:ISCW024666"/>
<dbReference type="EMBL" id="ABJB010196064">
    <property type="status" value="NOT_ANNOTATED_CDS"/>
    <property type="molecule type" value="Genomic_DNA"/>
</dbReference>
<dbReference type="PANTHER" id="PTHR33053:SF26">
    <property type="entry name" value="TRANSPOSASE DOMAIN-CONTAINING PROTEIN"/>
    <property type="match status" value="1"/>
</dbReference>
<dbReference type="AlphaFoldDB" id="B7Q4P4"/>
<evidence type="ECO:0000313" key="2">
    <source>
        <dbReference type="EnsemblMetazoa" id="ISCW024666-PA"/>
    </source>
</evidence>
<dbReference type="Proteomes" id="UP000001555">
    <property type="component" value="Unassembled WGS sequence"/>
</dbReference>
<dbReference type="VEuPathDB" id="VectorBase:ISCI024666"/>
<accession>B7Q4P4</accession>
<dbReference type="VEuPathDB" id="VectorBase:ISCP_009763"/>
<organism>
    <name type="scientific">Ixodes scapularis</name>
    <name type="common">Black-legged tick</name>
    <name type="synonym">Deer tick</name>
    <dbReference type="NCBI Taxonomy" id="6945"/>
    <lineage>
        <taxon>Eukaryota</taxon>
        <taxon>Metazoa</taxon>
        <taxon>Ecdysozoa</taxon>
        <taxon>Arthropoda</taxon>
        <taxon>Chelicerata</taxon>
        <taxon>Arachnida</taxon>
        <taxon>Acari</taxon>
        <taxon>Parasitiformes</taxon>
        <taxon>Ixodida</taxon>
        <taxon>Ixodoidea</taxon>
        <taxon>Ixodidae</taxon>
        <taxon>Ixodinae</taxon>
        <taxon>Ixodes</taxon>
    </lineage>
</organism>
<dbReference type="STRING" id="6945.B7Q4P4"/>
<feature type="non-terminal residue" evidence="1">
    <location>
        <position position="186"/>
    </location>
</feature>
<gene>
    <name evidence="1" type="ORF">IscW_ISCW024666</name>
</gene>
<dbReference type="InParanoid" id="B7Q4P4"/>
<reference evidence="2" key="2">
    <citation type="submission" date="2020-05" db="UniProtKB">
        <authorList>
            <consortium name="EnsemblMetazoa"/>
        </authorList>
    </citation>
    <scope>IDENTIFICATION</scope>
    <source>
        <strain evidence="2">wikel</strain>
    </source>
</reference>
<proteinExistence type="predicted"/>
<evidence type="ECO:0000313" key="3">
    <source>
        <dbReference type="Proteomes" id="UP000001555"/>
    </source>
</evidence>
<keyword evidence="3" id="KW-1185">Reference proteome</keyword>
<dbReference type="EMBL" id="DS857271">
    <property type="protein sequence ID" value="EEC13816.1"/>
    <property type="molecule type" value="Genomic_DNA"/>
</dbReference>
<reference evidence="1 3" key="1">
    <citation type="submission" date="2008-03" db="EMBL/GenBank/DDBJ databases">
        <title>Annotation of Ixodes scapularis.</title>
        <authorList>
            <consortium name="Ixodes scapularis Genome Project Consortium"/>
            <person name="Caler E."/>
            <person name="Hannick L.I."/>
            <person name="Bidwell S."/>
            <person name="Joardar V."/>
            <person name="Thiagarajan M."/>
            <person name="Amedeo P."/>
            <person name="Galinsky K.J."/>
            <person name="Schobel S."/>
            <person name="Inman J."/>
            <person name="Hostetler J."/>
            <person name="Miller J."/>
            <person name="Hammond M."/>
            <person name="Megy K."/>
            <person name="Lawson D."/>
            <person name="Kodira C."/>
            <person name="Sutton G."/>
            <person name="Meyer J."/>
            <person name="Hill C.A."/>
            <person name="Birren B."/>
            <person name="Nene V."/>
            <person name="Collins F."/>
            <person name="Alarcon-Chaidez F."/>
            <person name="Wikel S."/>
            <person name="Strausberg R."/>
        </authorList>
    </citation>
    <scope>NUCLEOTIDE SEQUENCE [LARGE SCALE GENOMIC DNA]</scope>
    <source>
        <strain evidence="3">Wikel</strain>
        <strain evidence="1">Wikel colony</strain>
    </source>
</reference>
<name>B7Q4P4_IXOSC</name>
<dbReference type="HOGENOM" id="CLU_004416_2_1_1"/>
<evidence type="ECO:0000313" key="1">
    <source>
        <dbReference type="EMBL" id="EEC13816.1"/>
    </source>
</evidence>
<dbReference type="PANTHER" id="PTHR33053">
    <property type="entry name" value="PROTEIN, PUTATIVE-RELATED"/>
    <property type="match status" value="1"/>
</dbReference>
<protein>
    <submittedName>
        <fullName evidence="1 2">Uncharacterized protein</fullName>
    </submittedName>
</protein>
<dbReference type="EnsemblMetazoa" id="ISCW024666-RA">
    <property type="protein sequence ID" value="ISCW024666-PA"/>
    <property type="gene ID" value="ISCW024666"/>
</dbReference>
<dbReference type="OrthoDB" id="6437593at2759"/>